<gene>
    <name evidence="1" type="ORF">CONPUDRAFT_139393</name>
</gene>
<protein>
    <submittedName>
        <fullName evidence="1">Uncharacterized protein</fullName>
    </submittedName>
</protein>
<organism evidence="1 2">
    <name type="scientific">Coniophora puteana (strain RWD-64-598)</name>
    <name type="common">Brown rot fungus</name>
    <dbReference type="NCBI Taxonomy" id="741705"/>
    <lineage>
        <taxon>Eukaryota</taxon>
        <taxon>Fungi</taxon>
        <taxon>Dikarya</taxon>
        <taxon>Basidiomycota</taxon>
        <taxon>Agaricomycotina</taxon>
        <taxon>Agaricomycetes</taxon>
        <taxon>Agaricomycetidae</taxon>
        <taxon>Boletales</taxon>
        <taxon>Coniophorineae</taxon>
        <taxon>Coniophoraceae</taxon>
        <taxon>Coniophora</taxon>
    </lineage>
</organism>
<dbReference type="AlphaFoldDB" id="A0A5M3MBN8"/>
<dbReference type="EMBL" id="JH711585">
    <property type="protein sequence ID" value="EIW76648.1"/>
    <property type="molecule type" value="Genomic_DNA"/>
</dbReference>
<name>A0A5M3MBN8_CONPW</name>
<evidence type="ECO:0000313" key="1">
    <source>
        <dbReference type="EMBL" id="EIW76648.1"/>
    </source>
</evidence>
<keyword evidence="2" id="KW-1185">Reference proteome</keyword>
<dbReference type="GeneID" id="19201337"/>
<dbReference type="RefSeq" id="XP_007773033.1">
    <property type="nucleotide sequence ID" value="XM_007774843.1"/>
</dbReference>
<comment type="caution">
    <text evidence="1">The sequence shown here is derived from an EMBL/GenBank/DDBJ whole genome shotgun (WGS) entry which is preliminary data.</text>
</comment>
<evidence type="ECO:0000313" key="2">
    <source>
        <dbReference type="Proteomes" id="UP000053558"/>
    </source>
</evidence>
<dbReference type="Proteomes" id="UP000053558">
    <property type="component" value="Unassembled WGS sequence"/>
</dbReference>
<dbReference type="KEGG" id="cput:CONPUDRAFT_139393"/>
<proteinExistence type="predicted"/>
<accession>A0A5M3MBN8</accession>
<reference evidence="2" key="1">
    <citation type="journal article" date="2012" name="Science">
        <title>The Paleozoic origin of enzymatic lignin decomposition reconstructed from 31 fungal genomes.</title>
        <authorList>
            <person name="Floudas D."/>
            <person name="Binder M."/>
            <person name="Riley R."/>
            <person name="Barry K."/>
            <person name="Blanchette R.A."/>
            <person name="Henrissat B."/>
            <person name="Martinez A.T."/>
            <person name="Otillar R."/>
            <person name="Spatafora J.W."/>
            <person name="Yadav J.S."/>
            <person name="Aerts A."/>
            <person name="Benoit I."/>
            <person name="Boyd A."/>
            <person name="Carlson A."/>
            <person name="Copeland A."/>
            <person name="Coutinho P.M."/>
            <person name="de Vries R.P."/>
            <person name="Ferreira P."/>
            <person name="Findley K."/>
            <person name="Foster B."/>
            <person name="Gaskell J."/>
            <person name="Glotzer D."/>
            <person name="Gorecki P."/>
            <person name="Heitman J."/>
            <person name="Hesse C."/>
            <person name="Hori C."/>
            <person name="Igarashi K."/>
            <person name="Jurgens J.A."/>
            <person name="Kallen N."/>
            <person name="Kersten P."/>
            <person name="Kohler A."/>
            <person name="Kuees U."/>
            <person name="Kumar T.K.A."/>
            <person name="Kuo A."/>
            <person name="LaButti K."/>
            <person name="Larrondo L.F."/>
            <person name="Lindquist E."/>
            <person name="Ling A."/>
            <person name="Lombard V."/>
            <person name="Lucas S."/>
            <person name="Lundell T."/>
            <person name="Martin R."/>
            <person name="McLaughlin D.J."/>
            <person name="Morgenstern I."/>
            <person name="Morin E."/>
            <person name="Murat C."/>
            <person name="Nagy L.G."/>
            <person name="Nolan M."/>
            <person name="Ohm R.A."/>
            <person name="Patyshakuliyeva A."/>
            <person name="Rokas A."/>
            <person name="Ruiz-Duenas F.J."/>
            <person name="Sabat G."/>
            <person name="Salamov A."/>
            <person name="Samejima M."/>
            <person name="Schmutz J."/>
            <person name="Slot J.C."/>
            <person name="St John F."/>
            <person name="Stenlid J."/>
            <person name="Sun H."/>
            <person name="Sun S."/>
            <person name="Syed K."/>
            <person name="Tsang A."/>
            <person name="Wiebenga A."/>
            <person name="Young D."/>
            <person name="Pisabarro A."/>
            <person name="Eastwood D.C."/>
            <person name="Martin F."/>
            <person name="Cullen D."/>
            <person name="Grigoriev I.V."/>
            <person name="Hibbett D.S."/>
        </authorList>
    </citation>
    <scope>NUCLEOTIDE SEQUENCE [LARGE SCALE GENOMIC DNA]</scope>
    <source>
        <strain evidence="2">RWD-64-598 SS2</strain>
    </source>
</reference>
<sequence length="120" mass="13181">MADVSILGQEKVGRRARKEPIAQFNAGVENTDQSKCDVLMIGGNSSTTGIEISRASMRKAVASSACKAIVEQSPLHFVDRKTPLDAGNGSSCLAGPRFFFKDIRVSAFEMWLSCRRVWER</sequence>